<dbReference type="PROSITE" id="PS50949">
    <property type="entry name" value="HTH_GNTR"/>
    <property type="match status" value="1"/>
</dbReference>
<dbReference type="SUPFAM" id="SSF46785">
    <property type="entry name" value="Winged helix' DNA-binding domain"/>
    <property type="match status" value="1"/>
</dbReference>
<keyword evidence="6" id="KW-1185">Reference proteome</keyword>
<feature type="domain" description="HTH gntR-type" evidence="4">
    <location>
        <begin position="1"/>
        <end position="65"/>
    </location>
</feature>
<dbReference type="RefSeq" id="WP_166321362.1">
    <property type="nucleotide sequence ID" value="NZ_CP049934.1"/>
</dbReference>
<gene>
    <name evidence="5" type="ORF">G7067_01030</name>
</gene>
<dbReference type="SMART" id="SM00345">
    <property type="entry name" value="HTH_GNTR"/>
    <property type="match status" value="1"/>
</dbReference>
<dbReference type="CDD" id="cd07377">
    <property type="entry name" value="WHTH_GntR"/>
    <property type="match status" value="1"/>
</dbReference>
<proteinExistence type="predicted"/>
<reference evidence="5 6" key="1">
    <citation type="submission" date="2020-03" db="EMBL/GenBank/DDBJ databases">
        <title>Leucobacter sp. nov., isolated from beetles.</title>
        <authorList>
            <person name="Hyun D.-W."/>
            <person name="Bae J.-W."/>
        </authorList>
    </citation>
    <scope>NUCLEOTIDE SEQUENCE [LARGE SCALE GENOMIC DNA]</scope>
    <source>
        <strain evidence="5 6">HDW9B</strain>
    </source>
</reference>
<dbReference type="Gene3D" id="1.20.120.530">
    <property type="entry name" value="GntR ligand-binding domain-like"/>
    <property type="match status" value="1"/>
</dbReference>
<keyword evidence="2" id="KW-0238">DNA-binding</keyword>
<dbReference type="AlphaFoldDB" id="A0A6G8FG52"/>
<dbReference type="InterPro" id="IPR036390">
    <property type="entry name" value="WH_DNA-bd_sf"/>
</dbReference>
<dbReference type="PANTHER" id="PTHR43537:SF5">
    <property type="entry name" value="UXU OPERON TRANSCRIPTIONAL REGULATOR"/>
    <property type="match status" value="1"/>
</dbReference>
<dbReference type="InterPro" id="IPR011711">
    <property type="entry name" value="GntR_C"/>
</dbReference>
<accession>A0A6G8FG52</accession>
<dbReference type="EMBL" id="CP049934">
    <property type="protein sequence ID" value="QIM15317.1"/>
    <property type="molecule type" value="Genomic_DNA"/>
</dbReference>
<dbReference type="InterPro" id="IPR000524">
    <property type="entry name" value="Tscrpt_reg_HTH_GntR"/>
</dbReference>
<organism evidence="5 6">
    <name type="scientific">Leucobacter insecticola</name>
    <dbReference type="NCBI Taxonomy" id="2714934"/>
    <lineage>
        <taxon>Bacteria</taxon>
        <taxon>Bacillati</taxon>
        <taxon>Actinomycetota</taxon>
        <taxon>Actinomycetes</taxon>
        <taxon>Micrococcales</taxon>
        <taxon>Microbacteriaceae</taxon>
        <taxon>Leucobacter</taxon>
    </lineage>
</organism>
<dbReference type="Pfam" id="PF00392">
    <property type="entry name" value="GntR"/>
    <property type="match status" value="1"/>
</dbReference>
<dbReference type="GO" id="GO:0003700">
    <property type="term" value="F:DNA-binding transcription factor activity"/>
    <property type="evidence" value="ECO:0007669"/>
    <property type="project" value="InterPro"/>
</dbReference>
<dbReference type="KEGG" id="lins:G7067_01030"/>
<name>A0A6G8FG52_9MICO</name>
<keyword evidence="3" id="KW-0804">Transcription</keyword>
<evidence type="ECO:0000313" key="5">
    <source>
        <dbReference type="EMBL" id="QIM15317.1"/>
    </source>
</evidence>
<dbReference type="Pfam" id="PF07729">
    <property type="entry name" value="FCD"/>
    <property type="match status" value="1"/>
</dbReference>
<dbReference type="SUPFAM" id="SSF48008">
    <property type="entry name" value="GntR ligand-binding domain-like"/>
    <property type="match status" value="1"/>
</dbReference>
<sequence>MSDTALSSIVDLLVTMKPGERLPSERELTQKLNVSRNTLRDRIGRLESMGALSRKERQGTFYTGVQAEQTSDVLMLSLMFHQMTLESLISVRHALERQAAIEACANATGEGLKALEISVQAMNQTENGEELLDADGSFHRALFAASASPSLLFFSQMLHSTLQGTLRHLTLEKDFETMRDVHTQILAAVKARDTRAASDAIDAHFAWLHELRASEHEAEDTRQE</sequence>
<dbReference type="InterPro" id="IPR036388">
    <property type="entry name" value="WH-like_DNA-bd_sf"/>
</dbReference>
<protein>
    <submittedName>
        <fullName evidence="5">FadR family transcriptional regulator</fullName>
    </submittedName>
</protein>
<dbReference type="Proteomes" id="UP000501387">
    <property type="component" value="Chromosome"/>
</dbReference>
<dbReference type="PRINTS" id="PR00035">
    <property type="entry name" value="HTHGNTR"/>
</dbReference>
<evidence type="ECO:0000256" key="1">
    <source>
        <dbReference type="ARBA" id="ARBA00023015"/>
    </source>
</evidence>
<evidence type="ECO:0000313" key="6">
    <source>
        <dbReference type="Proteomes" id="UP000501387"/>
    </source>
</evidence>
<dbReference type="InterPro" id="IPR008920">
    <property type="entry name" value="TF_FadR/GntR_C"/>
</dbReference>
<evidence type="ECO:0000256" key="2">
    <source>
        <dbReference type="ARBA" id="ARBA00023125"/>
    </source>
</evidence>
<dbReference type="PANTHER" id="PTHR43537">
    <property type="entry name" value="TRANSCRIPTIONAL REGULATOR, GNTR FAMILY"/>
    <property type="match status" value="1"/>
</dbReference>
<dbReference type="Gene3D" id="1.10.10.10">
    <property type="entry name" value="Winged helix-like DNA-binding domain superfamily/Winged helix DNA-binding domain"/>
    <property type="match status" value="1"/>
</dbReference>
<dbReference type="SMART" id="SM00895">
    <property type="entry name" value="FCD"/>
    <property type="match status" value="1"/>
</dbReference>
<evidence type="ECO:0000259" key="4">
    <source>
        <dbReference type="PROSITE" id="PS50949"/>
    </source>
</evidence>
<keyword evidence="1" id="KW-0805">Transcription regulation</keyword>
<evidence type="ECO:0000256" key="3">
    <source>
        <dbReference type="ARBA" id="ARBA00023163"/>
    </source>
</evidence>
<dbReference type="GO" id="GO:0003677">
    <property type="term" value="F:DNA binding"/>
    <property type="evidence" value="ECO:0007669"/>
    <property type="project" value="UniProtKB-KW"/>
</dbReference>